<dbReference type="AlphaFoldDB" id="A0A0K9NPE3"/>
<dbReference type="EMBL" id="LFYR01001913">
    <property type="protein sequence ID" value="KMZ58601.1"/>
    <property type="molecule type" value="Genomic_DNA"/>
</dbReference>
<dbReference type="OMA" id="DRVESHQ"/>
<sequence>MSAKDLEEDVDPDYATFLKNLSQRDHSSFAVEMLNEEDGSLTHINYDNDEEEDDQYWIQPNRNHVKQESDEENIEAEKDGNTSSKLKHEEEKKKARVSQTCQVQHDGEYRKKIAEVLSKPFDIDEYNQLYDDATKHGETEVSNTNNNVAPSYLDLYPDFEEQMKNTEFDPEECLRLMRGFFFWLKNLGHEGAFKPWLTKNKINENYFVLKD</sequence>
<evidence type="ECO:0000313" key="3">
    <source>
        <dbReference type="Proteomes" id="UP000036987"/>
    </source>
</evidence>
<evidence type="ECO:0000256" key="1">
    <source>
        <dbReference type="SAM" id="MobiDB-lite"/>
    </source>
</evidence>
<reference evidence="3" key="1">
    <citation type="journal article" date="2016" name="Nature">
        <title>The genome of the seagrass Zostera marina reveals angiosperm adaptation to the sea.</title>
        <authorList>
            <person name="Olsen J.L."/>
            <person name="Rouze P."/>
            <person name="Verhelst B."/>
            <person name="Lin Y.-C."/>
            <person name="Bayer T."/>
            <person name="Collen J."/>
            <person name="Dattolo E."/>
            <person name="De Paoli E."/>
            <person name="Dittami S."/>
            <person name="Maumus F."/>
            <person name="Michel G."/>
            <person name="Kersting A."/>
            <person name="Lauritano C."/>
            <person name="Lohaus R."/>
            <person name="Toepel M."/>
            <person name="Tonon T."/>
            <person name="Vanneste K."/>
            <person name="Amirebrahimi M."/>
            <person name="Brakel J."/>
            <person name="Bostroem C."/>
            <person name="Chovatia M."/>
            <person name="Grimwood J."/>
            <person name="Jenkins J.W."/>
            <person name="Jueterbock A."/>
            <person name="Mraz A."/>
            <person name="Stam W.T."/>
            <person name="Tice H."/>
            <person name="Bornberg-Bauer E."/>
            <person name="Green P.J."/>
            <person name="Pearson G.A."/>
            <person name="Procaccini G."/>
            <person name="Duarte C.M."/>
            <person name="Schmutz J."/>
            <person name="Reusch T.B.H."/>
            <person name="Van de Peer Y."/>
        </authorList>
    </citation>
    <scope>NUCLEOTIDE SEQUENCE [LARGE SCALE GENOMIC DNA]</scope>
    <source>
        <strain evidence="3">cv. Finnish</strain>
    </source>
</reference>
<protein>
    <submittedName>
        <fullName evidence="2">Uncharacterized protein</fullName>
    </submittedName>
</protein>
<dbReference type="PANTHER" id="PTHR34194:SF2">
    <property type="entry name" value="F14J8.16 PROTEIN"/>
    <property type="match status" value="1"/>
</dbReference>
<keyword evidence="3" id="KW-1185">Reference proteome</keyword>
<feature type="region of interest" description="Disordered" evidence="1">
    <location>
        <begin position="63"/>
        <end position="99"/>
    </location>
</feature>
<accession>A0A0K9NPE3</accession>
<feature type="compositionally biased region" description="Basic and acidic residues" evidence="1">
    <location>
        <begin position="75"/>
        <end position="93"/>
    </location>
</feature>
<name>A0A0K9NPE3_ZOSMR</name>
<gene>
    <name evidence="2" type="ORF">ZOSMA_75G00340</name>
</gene>
<comment type="caution">
    <text evidence="2">The sequence shown here is derived from an EMBL/GenBank/DDBJ whole genome shotgun (WGS) entry which is preliminary data.</text>
</comment>
<dbReference type="Proteomes" id="UP000036987">
    <property type="component" value="Unassembled WGS sequence"/>
</dbReference>
<dbReference type="STRING" id="29655.A0A0K9NPE3"/>
<organism evidence="2 3">
    <name type="scientific">Zostera marina</name>
    <name type="common">Eelgrass</name>
    <dbReference type="NCBI Taxonomy" id="29655"/>
    <lineage>
        <taxon>Eukaryota</taxon>
        <taxon>Viridiplantae</taxon>
        <taxon>Streptophyta</taxon>
        <taxon>Embryophyta</taxon>
        <taxon>Tracheophyta</taxon>
        <taxon>Spermatophyta</taxon>
        <taxon>Magnoliopsida</taxon>
        <taxon>Liliopsida</taxon>
        <taxon>Zosteraceae</taxon>
        <taxon>Zostera</taxon>
    </lineage>
</organism>
<dbReference type="PANTHER" id="PTHR34194">
    <property type="entry name" value="F14J8.16 PROTEIN"/>
    <property type="match status" value="1"/>
</dbReference>
<evidence type="ECO:0000313" key="2">
    <source>
        <dbReference type="EMBL" id="KMZ58601.1"/>
    </source>
</evidence>
<dbReference type="OrthoDB" id="298344at2759"/>
<proteinExistence type="predicted"/>